<keyword evidence="3" id="KW-0732">Signal</keyword>
<feature type="chain" id="PRO_5045871631" description="SH3b domain-containing protein" evidence="3">
    <location>
        <begin position="29"/>
        <end position="378"/>
    </location>
</feature>
<gene>
    <name evidence="5" type="ORF">AN963_13315</name>
</gene>
<dbReference type="InterPro" id="IPR017293">
    <property type="entry name" value="N-acetylmuramoyl-L-ala_amidase"/>
</dbReference>
<dbReference type="RefSeq" id="WP_055745058.1">
    <property type="nucleotide sequence ID" value="NZ_LJJB01000010.1"/>
</dbReference>
<evidence type="ECO:0000256" key="2">
    <source>
        <dbReference type="ARBA" id="ARBA00023316"/>
    </source>
</evidence>
<dbReference type="PANTHER" id="PTHR30404:SF0">
    <property type="entry name" value="N-ACETYLMURAMOYL-L-ALANINE AMIDASE AMIC"/>
    <property type="match status" value="1"/>
</dbReference>
<evidence type="ECO:0000256" key="1">
    <source>
        <dbReference type="ARBA" id="ARBA00022801"/>
    </source>
</evidence>
<dbReference type="InterPro" id="IPR003646">
    <property type="entry name" value="SH3-like_bac-type"/>
</dbReference>
<dbReference type="EMBL" id="LJJB01000010">
    <property type="protein sequence ID" value="KQL45987.1"/>
    <property type="molecule type" value="Genomic_DNA"/>
</dbReference>
<feature type="signal peptide" evidence="3">
    <location>
        <begin position="1"/>
        <end position="28"/>
    </location>
</feature>
<dbReference type="SMART" id="SM00287">
    <property type="entry name" value="SH3b"/>
    <property type="match status" value="2"/>
</dbReference>
<dbReference type="SMART" id="SM00646">
    <property type="entry name" value="Ami_3"/>
    <property type="match status" value="1"/>
</dbReference>
<evidence type="ECO:0000313" key="6">
    <source>
        <dbReference type="Proteomes" id="UP000051063"/>
    </source>
</evidence>
<dbReference type="Proteomes" id="UP000051063">
    <property type="component" value="Unassembled WGS sequence"/>
</dbReference>
<evidence type="ECO:0000259" key="4">
    <source>
        <dbReference type="PROSITE" id="PS51781"/>
    </source>
</evidence>
<comment type="caution">
    <text evidence="5">The sequence shown here is derived from an EMBL/GenBank/DDBJ whole genome shotgun (WGS) entry which is preliminary data.</text>
</comment>
<dbReference type="PIRSF" id="PIRSF037846">
    <property type="entry name" value="Autolysin_YrvJ_prd"/>
    <property type="match status" value="1"/>
</dbReference>
<dbReference type="Gene3D" id="2.30.30.40">
    <property type="entry name" value="SH3 Domains"/>
    <property type="match status" value="2"/>
</dbReference>
<dbReference type="PANTHER" id="PTHR30404">
    <property type="entry name" value="N-ACETYLMURAMOYL-L-ALANINE AMIDASE"/>
    <property type="match status" value="1"/>
</dbReference>
<dbReference type="Gene3D" id="3.40.630.40">
    <property type="entry name" value="Zn-dependent exopeptidases"/>
    <property type="match status" value="1"/>
</dbReference>
<dbReference type="Pfam" id="PF08239">
    <property type="entry name" value="SH3_3"/>
    <property type="match status" value="2"/>
</dbReference>
<keyword evidence="2" id="KW-0961">Cell wall biogenesis/degradation</keyword>
<sequence length="378" mass="40088">MKKITRKAAIIVAMLLSTSIPYSEQAHAISTDNAVVLATSLNVRIEPAQQSRIVGLLSYGTIVSVTGESYGWAKISSGKMSGWVAGHYLKQTDNSTTISKAVSPSNKQGGTSGKSIGTVQADALRMRKGPGLDQGIVRVLPMNTSVEIIGQQSDWFQIRTSSGETGWVSGSYIGKQQKTGSISSPSQATSSKYAGKPGLKGKIIVIDAGHGGSDVGAIGTKFGTLEKTANLQTASKLAAKLRQKGAVVVMTRTGADQNPALHDRVEISEAKGADAFISIHYNSSPKNVNGTLTFFYSDQKDKPLAHAIEARLGQVYGTKSNGISFGDYHVLRENDQPSVLLELGFLTDAKDEALVRTADYQQRSTDAIVKGLADYFGG</sequence>
<dbReference type="InterPro" id="IPR002508">
    <property type="entry name" value="MurNAc-LAA_cat"/>
</dbReference>
<reference evidence="5 6" key="1">
    <citation type="submission" date="2015-09" db="EMBL/GenBank/DDBJ databases">
        <title>Genome sequencing project for genomic taxonomy and phylogenomics of Bacillus-like bacteria.</title>
        <authorList>
            <person name="Liu B."/>
            <person name="Wang J."/>
            <person name="Zhu Y."/>
            <person name="Liu G."/>
            <person name="Chen Q."/>
            <person name="Chen Z."/>
            <person name="Lan J."/>
            <person name="Che J."/>
            <person name="Ge C."/>
            <person name="Shi H."/>
            <person name="Pan Z."/>
            <person name="Liu X."/>
        </authorList>
    </citation>
    <scope>NUCLEOTIDE SEQUENCE [LARGE SCALE GENOMIC DNA]</scope>
    <source>
        <strain evidence="5 6">DSM 8552</strain>
    </source>
</reference>
<feature type="domain" description="SH3b" evidence="4">
    <location>
        <begin position="31"/>
        <end position="93"/>
    </location>
</feature>
<feature type="domain" description="SH3b" evidence="4">
    <location>
        <begin position="114"/>
        <end position="177"/>
    </location>
</feature>
<organism evidence="5 6">
    <name type="scientific">Brevibacillus choshinensis</name>
    <dbReference type="NCBI Taxonomy" id="54911"/>
    <lineage>
        <taxon>Bacteria</taxon>
        <taxon>Bacillati</taxon>
        <taxon>Bacillota</taxon>
        <taxon>Bacilli</taxon>
        <taxon>Bacillales</taxon>
        <taxon>Paenibacillaceae</taxon>
        <taxon>Brevibacillus</taxon>
    </lineage>
</organism>
<dbReference type="Pfam" id="PF01520">
    <property type="entry name" value="Amidase_3"/>
    <property type="match status" value="1"/>
</dbReference>
<dbReference type="CDD" id="cd02696">
    <property type="entry name" value="MurNAc-LAA"/>
    <property type="match status" value="1"/>
</dbReference>
<dbReference type="SUPFAM" id="SSF53187">
    <property type="entry name" value="Zn-dependent exopeptidases"/>
    <property type="match status" value="1"/>
</dbReference>
<dbReference type="PROSITE" id="PS51781">
    <property type="entry name" value="SH3B"/>
    <property type="match status" value="2"/>
</dbReference>
<evidence type="ECO:0000256" key="3">
    <source>
        <dbReference type="SAM" id="SignalP"/>
    </source>
</evidence>
<proteinExistence type="predicted"/>
<accession>A0ABR5N5U6</accession>
<evidence type="ECO:0000313" key="5">
    <source>
        <dbReference type="EMBL" id="KQL45987.1"/>
    </source>
</evidence>
<protein>
    <recommendedName>
        <fullName evidence="4">SH3b domain-containing protein</fullName>
    </recommendedName>
</protein>
<dbReference type="InterPro" id="IPR050695">
    <property type="entry name" value="N-acetylmuramoyl_amidase_3"/>
</dbReference>
<keyword evidence="1" id="KW-0378">Hydrolase</keyword>
<keyword evidence="6" id="KW-1185">Reference proteome</keyword>
<name>A0ABR5N5U6_BRECH</name>